<evidence type="ECO:0000256" key="5">
    <source>
        <dbReference type="ARBA" id="ARBA00023242"/>
    </source>
</evidence>
<dbReference type="SUPFAM" id="SSF100939">
    <property type="entry name" value="SPOC domain-like"/>
    <property type="match status" value="1"/>
</dbReference>
<feature type="region of interest" description="Disordered" evidence="7">
    <location>
        <begin position="193"/>
        <end position="223"/>
    </location>
</feature>
<reference evidence="10" key="1">
    <citation type="journal article" date="2011" name="Genome Res.">
        <title>Deep small RNA sequencing from the nematode Ascaris reveals conservation, functional diversification, and novel developmental profiles.</title>
        <authorList>
            <person name="Wang J."/>
            <person name="Czech B."/>
            <person name="Crunk A."/>
            <person name="Wallace A."/>
            <person name="Mitreva M."/>
            <person name="Hannon G.J."/>
            <person name="Davis R.E."/>
        </authorList>
    </citation>
    <scope>NUCLEOTIDE SEQUENCE</scope>
</reference>
<dbReference type="EMBL" id="JI164471">
    <property type="protein sequence ID" value="ADY40321.1"/>
    <property type="molecule type" value="mRNA"/>
</dbReference>
<dbReference type="Pfam" id="PF00076">
    <property type="entry name" value="RRM_1"/>
    <property type="match status" value="1"/>
</dbReference>
<organism evidence="10">
    <name type="scientific">Ascaris suum</name>
    <name type="common">Pig roundworm</name>
    <name type="synonym">Ascaris lumbricoides</name>
    <dbReference type="NCBI Taxonomy" id="6253"/>
    <lineage>
        <taxon>Eukaryota</taxon>
        <taxon>Metazoa</taxon>
        <taxon>Ecdysozoa</taxon>
        <taxon>Nematoda</taxon>
        <taxon>Chromadorea</taxon>
        <taxon>Rhabditida</taxon>
        <taxon>Spirurina</taxon>
        <taxon>Ascaridomorpha</taxon>
        <taxon>Ascaridoidea</taxon>
        <taxon>Ascarididae</taxon>
        <taxon>Ascaris</taxon>
    </lineage>
</organism>
<feature type="domain" description="SPOC" evidence="9">
    <location>
        <begin position="428"/>
        <end position="578"/>
    </location>
</feature>
<dbReference type="PROSITE" id="PS50102">
    <property type="entry name" value="RRM"/>
    <property type="match status" value="2"/>
</dbReference>
<comment type="similarity">
    <text evidence="2">Belongs to the RRM Spen family.</text>
</comment>
<dbReference type="Gene3D" id="3.30.70.330">
    <property type="match status" value="2"/>
</dbReference>
<dbReference type="GO" id="GO:0005634">
    <property type="term" value="C:nucleus"/>
    <property type="evidence" value="ECO:0007669"/>
    <property type="project" value="UniProtKB-SubCell"/>
</dbReference>
<dbReference type="InterPro" id="IPR016194">
    <property type="entry name" value="SPOC-like_C_dom_sf"/>
</dbReference>
<dbReference type="InterPro" id="IPR035979">
    <property type="entry name" value="RBD_domain_sf"/>
</dbReference>
<feature type="region of interest" description="Disordered" evidence="7">
    <location>
        <begin position="1"/>
        <end position="42"/>
    </location>
</feature>
<keyword evidence="3" id="KW-0597">Phosphoprotein</keyword>
<feature type="region of interest" description="Disordered" evidence="7">
    <location>
        <begin position="389"/>
        <end position="426"/>
    </location>
</feature>
<dbReference type="CDD" id="cd12310">
    <property type="entry name" value="RRM3_Spen"/>
    <property type="match status" value="1"/>
</dbReference>
<keyword evidence="4 6" id="KW-0694">RNA-binding</keyword>
<comment type="subcellular location">
    <subcellularLocation>
        <location evidence="1">Nucleus</location>
    </subcellularLocation>
</comment>
<evidence type="ECO:0000256" key="2">
    <source>
        <dbReference type="ARBA" id="ARBA00005387"/>
    </source>
</evidence>
<dbReference type="InterPro" id="IPR012921">
    <property type="entry name" value="SPOC_C"/>
</dbReference>
<dbReference type="PROSITE" id="PS50917">
    <property type="entry name" value="SPOC"/>
    <property type="match status" value="1"/>
</dbReference>
<dbReference type="AlphaFoldDB" id="F1KR17"/>
<keyword evidence="5" id="KW-0539">Nucleus</keyword>
<dbReference type="InterPro" id="IPR012677">
    <property type="entry name" value="Nucleotide-bd_a/b_plait_sf"/>
</dbReference>
<protein>
    <submittedName>
        <fullName evidence="10">RNA-binding protein 15B</fullName>
    </submittedName>
</protein>
<evidence type="ECO:0000256" key="6">
    <source>
        <dbReference type="PROSITE-ProRule" id="PRU00176"/>
    </source>
</evidence>
<feature type="domain" description="RRM" evidence="8">
    <location>
        <begin position="230"/>
        <end position="308"/>
    </location>
</feature>
<dbReference type="GO" id="GO:0003723">
    <property type="term" value="F:RNA binding"/>
    <property type="evidence" value="ECO:0007669"/>
    <property type="project" value="UniProtKB-UniRule"/>
</dbReference>
<sequence>MYPESERAMGTRYGSGGGGGGRGDRRNQRFAPYSGVAPRQSRPIQRLPVRREGSTDLETNLSSFYRDRFGSHSPEEYMNLRLSHFDNKLSKDEIKDILEHEFRRFAPFEIKVVRNPGDEQRLAYVNFERGEAARMIRHTMLPRLQKLLGRRLHLDPAGIIRDQEGKYIPDRYNRALQAERERDRKEPMRRLFLHSVTSGSQHSLTKSPSRQRRDGDGTWNLKEDDSDATRTLFVGNLPADIRETELRRVFEKYGRVEDVDIKTPPETNAAYAFILFQTLEQSMNAKASEHDRSIRPGTSRCKIGYGKSQPSNRLWIGGLGPWTSADYLAKEFDRYGLIDRLDYEEGADYAFIRFADQNAAMDACRAMKGFPLGGRDRCIIVDFAKDDQKEERKRRRSRSSEMTRKRRGPRTPPESPPGSPSDGDIDTVDELERRIAPTWQGFVILKKTEYAIRLHRISGTEHLLQKLLRDPADGSALKLHITQRLPLASQEALEDRLINSSKKQLSLMIAIACDKSIRPLVNYLCEKEAAGVVSVPGGVLYVFAPSNMADRLVHACAPRVNLLTPECSHLLFALALKASSNTPSNGS</sequence>
<evidence type="ECO:0000256" key="3">
    <source>
        <dbReference type="ARBA" id="ARBA00022553"/>
    </source>
</evidence>
<dbReference type="Gene3D" id="2.40.290.10">
    <property type="match status" value="1"/>
</dbReference>
<feature type="compositionally biased region" description="Polar residues" evidence="7">
    <location>
        <begin position="195"/>
        <end position="208"/>
    </location>
</feature>
<feature type="compositionally biased region" description="Pro residues" evidence="7">
    <location>
        <begin position="410"/>
        <end position="419"/>
    </location>
</feature>
<proteinExistence type="evidence at transcript level"/>
<dbReference type="Pfam" id="PF07744">
    <property type="entry name" value="SPOC"/>
    <property type="match status" value="1"/>
</dbReference>
<dbReference type="InterPro" id="IPR010912">
    <property type="entry name" value="SPOC_met"/>
</dbReference>
<evidence type="ECO:0000259" key="8">
    <source>
        <dbReference type="PROSITE" id="PS50102"/>
    </source>
</evidence>
<evidence type="ECO:0000256" key="1">
    <source>
        <dbReference type="ARBA" id="ARBA00004123"/>
    </source>
</evidence>
<feature type="domain" description="RRM" evidence="8">
    <location>
        <begin position="312"/>
        <end position="386"/>
    </location>
</feature>
<dbReference type="PANTHER" id="PTHR23189">
    <property type="entry name" value="RNA RECOGNITION MOTIF-CONTAINING"/>
    <property type="match status" value="1"/>
</dbReference>
<evidence type="ECO:0000313" key="10">
    <source>
        <dbReference type="EMBL" id="ADY40321.1"/>
    </source>
</evidence>
<evidence type="ECO:0000256" key="7">
    <source>
        <dbReference type="SAM" id="MobiDB-lite"/>
    </source>
</evidence>
<accession>F1KR17</accession>
<evidence type="ECO:0000259" key="9">
    <source>
        <dbReference type="PROSITE" id="PS50917"/>
    </source>
</evidence>
<dbReference type="InterPro" id="IPR000504">
    <property type="entry name" value="RRM_dom"/>
</dbReference>
<name>F1KR17_ASCSU</name>
<dbReference type="SUPFAM" id="SSF54928">
    <property type="entry name" value="RNA-binding domain, RBD"/>
    <property type="match status" value="2"/>
</dbReference>
<dbReference type="SMART" id="SM00360">
    <property type="entry name" value="RRM"/>
    <property type="match status" value="3"/>
</dbReference>
<evidence type="ECO:0000256" key="4">
    <source>
        <dbReference type="ARBA" id="ARBA00022884"/>
    </source>
</evidence>